<gene>
    <name evidence="2" type="ORF">DPMN_141333</name>
</gene>
<feature type="compositionally biased region" description="Polar residues" evidence="1">
    <location>
        <begin position="29"/>
        <end position="42"/>
    </location>
</feature>
<dbReference type="AlphaFoldDB" id="A0A9D4G999"/>
<name>A0A9D4G999_DREPO</name>
<proteinExistence type="predicted"/>
<sequence length="159" mass="17409">MPDQLYPTKQPSQLPPTGNRTRRRPSGEPHQQASRNLHGSNQQHRKLFPPKCQTSCLPPNSPASCLPYPAINTASCLKTNNPASYFPTSCLTAASPTSCLCQQPDHQMPPIHQPAASQPGMAIQSGNSFNEHNLYPCMLPSFQSALDDHVPQSIKENII</sequence>
<evidence type="ECO:0000313" key="2">
    <source>
        <dbReference type="EMBL" id="KAH3812890.1"/>
    </source>
</evidence>
<reference evidence="2" key="1">
    <citation type="journal article" date="2019" name="bioRxiv">
        <title>The Genome of the Zebra Mussel, Dreissena polymorpha: A Resource for Invasive Species Research.</title>
        <authorList>
            <person name="McCartney M.A."/>
            <person name="Auch B."/>
            <person name="Kono T."/>
            <person name="Mallez S."/>
            <person name="Zhang Y."/>
            <person name="Obille A."/>
            <person name="Becker A."/>
            <person name="Abrahante J.E."/>
            <person name="Garbe J."/>
            <person name="Badalamenti J.P."/>
            <person name="Herman A."/>
            <person name="Mangelson H."/>
            <person name="Liachko I."/>
            <person name="Sullivan S."/>
            <person name="Sone E.D."/>
            <person name="Koren S."/>
            <person name="Silverstein K.A.T."/>
            <person name="Beckman K.B."/>
            <person name="Gohl D.M."/>
        </authorList>
    </citation>
    <scope>NUCLEOTIDE SEQUENCE</scope>
    <source>
        <strain evidence="2">Duluth1</strain>
        <tissue evidence="2">Whole animal</tissue>
    </source>
</reference>
<reference evidence="2" key="2">
    <citation type="submission" date="2020-11" db="EMBL/GenBank/DDBJ databases">
        <authorList>
            <person name="McCartney M.A."/>
            <person name="Auch B."/>
            <person name="Kono T."/>
            <person name="Mallez S."/>
            <person name="Becker A."/>
            <person name="Gohl D.M."/>
            <person name="Silverstein K.A.T."/>
            <person name="Koren S."/>
            <person name="Bechman K.B."/>
            <person name="Herman A."/>
            <person name="Abrahante J.E."/>
            <person name="Garbe J."/>
        </authorList>
    </citation>
    <scope>NUCLEOTIDE SEQUENCE</scope>
    <source>
        <strain evidence="2">Duluth1</strain>
        <tissue evidence="2">Whole animal</tissue>
    </source>
</reference>
<accession>A0A9D4G999</accession>
<keyword evidence="3" id="KW-1185">Reference proteome</keyword>
<dbReference type="EMBL" id="JAIWYP010000006">
    <property type="protein sequence ID" value="KAH3812890.1"/>
    <property type="molecule type" value="Genomic_DNA"/>
</dbReference>
<comment type="caution">
    <text evidence="2">The sequence shown here is derived from an EMBL/GenBank/DDBJ whole genome shotgun (WGS) entry which is preliminary data.</text>
</comment>
<dbReference type="Proteomes" id="UP000828390">
    <property type="component" value="Unassembled WGS sequence"/>
</dbReference>
<feature type="compositionally biased region" description="Polar residues" evidence="1">
    <location>
        <begin position="7"/>
        <end position="19"/>
    </location>
</feature>
<organism evidence="2 3">
    <name type="scientific">Dreissena polymorpha</name>
    <name type="common">Zebra mussel</name>
    <name type="synonym">Mytilus polymorpha</name>
    <dbReference type="NCBI Taxonomy" id="45954"/>
    <lineage>
        <taxon>Eukaryota</taxon>
        <taxon>Metazoa</taxon>
        <taxon>Spiralia</taxon>
        <taxon>Lophotrochozoa</taxon>
        <taxon>Mollusca</taxon>
        <taxon>Bivalvia</taxon>
        <taxon>Autobranchia</taxon>
        <taxon>Heteroconchia</taxon>
        <taxon>Euheterodonta</taxon>
        <taxon>Imparidentia</taxon>
        <taxon>Neoheterodontei</taxon>
        <taxon>Myida</taxon>
        <taxon>Dreissenoidea</taxon>
        <taxon>Dreissenidae</taxon>
        <taxon>Dreissena</taxon>
    </lineage>
</organism>
<protein>
    <submittedName>
        <fullName evidence="2">Uncharacterized protein</fullName>
    </submittedName>
</protein>
<evidence type="ECO:0000313" key="3">
    <source>
        <dbReference type="Proteomes" id="UP000828390"/>
    </source>
</evidence>
<feature type="region of interest" description="Disordered" evidence="1">
    <location>
        <begin position="1"/>
        <end position="45"/>
    </location>
</feature>
<evidence type="ECO:0000256" key="1">
    <source>
        <dbReference type="SAM" id="MobiDB-lite"/>
    </source>
</evidence>